<dbReference type="Pfam" id="PF17207">
    <property type="entry name" value="MCM_OB"/>
    <property type="match status" value="1"/>
</dbReference>
<sequence length="1034" mass="118381">MESLSIEKNSTPFGRSEYRTFNSELNYTLMDSSLNHSSILDNSMKIEKDSRDKRLQKLNQNIVSEYESGRQSVVFTQQKYKQLLEGFLLFVQTNKYIHQKITELRTEAIDEYNRMQNKNIPNIIIHQRLICNINNFQTGNEQFELLAKCLIKEPYLALPAYQAAIKELWKSEDSKVDIDPPKIGICGWLGRHHVTPRGLQSSMINKLVAVEGVVNKCSTVQPKLVQSVYIGEAVHDMNADAKTSEKTVHLRPHYDITDFDKTAKDSGRPPASDPEGRIMHKHEIGLCKYKNHQKFVIQETPEDAPTGQMPRWVEVIVEDDLCDIVKCGDRVRVWGVYRANCGQANSTNSGLGRSFLIANNVLVKNKETYDSNLCISEADKKNFHAFAKKDNTIDILGYSFAPSICGQDIVKKAIVLMLAGGTERALPSHHIRGDIHIMLVGDPSCGKSQLLRYVMSIMPGTVSATGRGSSGVGLTAAIVTDQDTGERVVEGGAMVMGDRRVVCIDEFDKMQPTDRVAIHEVMEQQTVTVAKAGIHTTLNARCTVLAAANPLYGCWNDALDMGQQLQFEPSLLSRFDLIFLVRDSATEQDDERIAESVLRNVTEKAKPIMNESRNNQKNFVIQADSYDINPKAQHISIYNERDINQNNDSNNMQENEEYETPIFANRDEMIYYDKNGVEHEILTVPFFKKYLHYVKNIFYHEKQRTDGWKPYPEVSDEACEVITELYADLRERASKYSHNKLIQGVTPRTLEAIIRIASSHAKLKLNRYVTSVDVNYAKKLLMYTLFGEEIIDSNEEDEEEDEEEEDELEEDEEDDDDEEEKLKKKRRQRQKRASRKRSGEKKDLASNKKKKKKSEQPNENGNENYMIDDLPSNKSNDTLDIKEIERLIVENVTLNDPGDGLKDVELLDLVQKKNNNNNNNNNKNNMTNLKDTHMKKNLIKSRNMDLIMARNMNIVMKKMTEKYLQQMLTGDILERILIAKYGYVTEEVKILRKLRVMRTERIQKKILMAKKLLLIKILNLLKNTAQSNILKIVQ</sequence>
<evidence type="ECO:0000256" key="1">
    <source>
        <dbReference type="ARBA" id="ARBA00004123"/>
    </source>
</evidence>
<evidence type="ECO:0000313" key="13">
    <source>
        <dbReference type="EMBL" id="ETW31766.1"/>
    </source>
</evidence>
<evidence type="ECO:0000256" key="11">
    <source>
        <dbReference type="SAM" id="MobiDB-lite"/>
    </source>
</evidence>
<feature type="compositionally biased region" description="Acidic residues" evidence="11">
    <location>
        <begin position="791"/>
        <end position="819"/>
    </location>
</feature>
<dbReference type="GO" id="GO:0006271">
    <property type="term" value="P:DNA strand elongation involved in DNA replication"/>
    <property type="evidence" value="ECO:0007669"/>
    <property type="project" value="TreeGrafter"/>
</dbReference>
<dbReference type="PRINTS" id="PR01657">
    <property type="entry name" value="MCMFAMILY"/>
</dbReference>
<dbReference type="EMBL" id="KI927825">
    <property type="protein sequence ID" value="ETW31766.1"/>
    <property type="molecule type" value="Genomic_DNA"/>
</dbReference>
<evidence type="ECO:0000256" key="2">
    <source>
        <dbReference type="ARBA" id="ARBA00008010"/>
    </source>
</evidence>
<dbReference type="Pfam" id="PF17855">
    <property type="entry name" value="MCM_lid"/>
    <property type="match status" value="1"/>
</dbReference>
<dbReference type="GO" id="GO:0005524">
    <property type="term" value="F:ATP binding"/>
    <property type="evidence" value="ECO:0007669"/>
    <property type="project" value="UniProtKB-KW"/>
</dbReference>
<evidence type="ECO:0000256" key="4">
    <source>
        <dbReference type="ARBA" id="ARBA00022741"/>
    </source>
</evidence>
<keyword evidence="7 10" id="KW-0067">ATP-binding</keyword>
<dbReference type="GO" id="GO:0017116">
    <property type="term" value="F:single-stranded DNA helicase activity"/>
    <property type="evidence" value="ECO:0007669"/>
    <property type="project" value="TreeGrafter"/>
</dbReference>
<dbReference type="PANTHER" id="PTHR11630">
    <property type="entry name" value="DNA REPLICATION LICENSING FACTOR MCM FAMILY MEMBER"/>
    <property type="match status" value="1"/>
</dbReference>
<dbReference type="InterPro" id="IPR003593">
    <property type="entry name" value="AAA+_ATPase"/>
</dbReference>
<reference evidence="13 14" key="1">
    <citation type="submission" date="2013-02" db="EMBL/GenBank/DDBJ databases">
        <title>The Genome Annotation of Plasmodium falciparum FCH/4.</title>
        <authorList>
            <consortium name="The Broad Institute Genome Sequencing Platform"/>
            <consortium name="The Broad Institute Genome Sequencing Center for Infectious Disease"/>
            <person name="Neafsey D."/>
            <person name="Hoffman S."/>
            <person name="Volkman S."/>
            <person name="Rosenthal P."/>
            <person name="Walker B."/>
            <person name="Young S.K."/>
            <person name="Zeng Q."/>
            <person name="Gargeya S."/>
            <person name="Fitzgerald M."/>
            <person name="Haas B."/>
            <person name="Abouelleil A."/>
            <person name="Allen A.W."/>
            <person name="Alvarado L."/>
            <person name="Arachchi H.M."/>
            <person name="Berlin A.M."/>
            <person name="Chapman S.B."/>
            <person name="Gainer-Dewar J."/>
            <person name="Goldberg J."/>
            <person name="Griggs A."/>
            <person name="Gujja S."/>
            <person name="Hansen M."/>
            <person name="Howarth C."/>
            <person name="Imamovic A."/>
            <person name="Ireland A."/>
            <person name="Larimer J."/>
            <person name="McCowan C."/>
            <person name="Murphy C."/>
            <person name="Pearson M."/>
            <person name="Poon T.W."/>
            <person name="Priest M."/>
            <person name="Roberts A."/>
            <person name="Saif S."/>
            <person name="Shea T."/>
            <person name="Sisk P."/>
            <person name="Sykes S."/>
            <person name="Wortman J."/>
            <person name="Nusbaum C."/>
            <person name="Birren B."/>
        </authorList>
    </citation>
    <scope>NUCLEOTIDE SEQUENCE [LARGE SCALE GENOMIC DNA]</scope>
    <source>
        <strain evidence="13 14">FCH/4</strain>
    </source>
</reference>
<reference evidence="13 14" key="2">
    <citation type="submission" date="2013-02" db="EMBL/GenBank/DDBJ databases">
        <title>The Genome Sequence of Plasmodium falciparum FCH/4.</title>
        <authorList>
            <consortium name="The Broad Institute Genome Sequencing Platform"/>
            <consortium name="The Broad Institute Genome Sequencing Center for Infectious Disease"/>
            <person name="Neafsey D."/>
            <person name="Cheeseman I."/>
            <person name="Volkman S."/>
            <person name="Adams J."/>
            <person name="Walker B."/>
            <person name="Young S.K."/>
            <person name="Zeng Q."/>
            <person name="Gargeya S."/>
            <person name="Fitzgerald M."/>
            <person name="Haas B."/>
            <person name="Abouelleil A."/>
            <person name="Alvarado L."/>
            <person name="Arachchi H.M."/>
            <person name="Berlin A.M."/>
            <person name="Chapman S.B."/>
            <person name="Dewar J."/>
            <person name="Goldberg J."/>
            <person name="Griggs A."/>
            <person name="Gujja S."/>
            <person name="Hansen M."/>
            <person name="Howarth C."/>
            <person name="Imamovic A."/>
            <person name="Larimer J."/>
            <person name="McCowan C."/>
            <person name="Murphy C."/>
            <person name="Neiman D."/>
            <person name="Pearson M."/>
            <person name="Priest M."/>
            <person name="Roberts A."/>
            <person name="Saif S."/>
            <person name="Shea T."/>
            <person name="Sisk P."/>
            <person name="Sykes S."/>
            <person name="Wortman J."/>
            <person name="Nusbaum C."/>
            <person name="Birren B."/>
        </authorList>
    </citation>
    <scope>NUCLEOTIDE SEQUENCE [LARGE SCALE GENOMIC DNA]</scope>
    <source>
        <strain evidence="13 14">FCH/4</strain>
    </source>
</reference>
<dbReference type="GO" id="GO:0000727">
    <property type="term" value="P:double-strand break repair via break-induced replication"/>
    <property type="evidence" value="ECO:0007669"/>
    <property type="project" value="TreeGrafter"/>
</dbReference>
<keyword evidence="6" id="KW-0347">Helicase</keyword>
<protein>
    <recommendedName>
        <fullName evidence="12">MCM C-terminal AAA(+) ATPase domain-containing protein</fullName>
    </recommendedName>
</protein>
<feature type="compositionally biased region" description="Basic residues" evidence="11">
    <location>
        <begin position="823"/>
        <end position="839"/>
    </location>
</feature>
<comment type="subcellular location">
    <subcellularLocation>
        <location evidence="1">Nucleus</location>
    </subcellularLocation>
</comment>
<evidence type="ECO:0000256" key="10">
    <source>
        <dbReference type="RuleBase" id="RU004070"/>
    </source>
</evidence>
<dbReference type="SMART" id="SM00350">
    <property type="entry name" value="MCM"/>
    <property type="match status" value="1"/>
</dbReference>
<dbReference type="Gene3D" id="2.20.28.10">
    <property type="match status" value="1"/>
</dbReference>
<keyword evidence="4 10" id="KW-0547">Nucleotide-binding</keyword>
<dbReference type="PROSITE" id="PS50051">
    <property type="entry name" value="MCM_2"/>
    <property type="match status" value="1"/>
</dbReference>
<dbReference type="SMART" id="SM00382">
    <property type="entry name" value="AAA"/>
    <property type="match status" value="1"/>
</dbReference>
<keyword evidence="3" id="KW-0235">DNA replication</keyword>
<dbReference type="InterPro" id="IPR027417">
    <property type="entry name" value="P-loop_NTPase"/>
</dbReference>
<organism evidence="13 14">
    <name type="scientific">Plasmodium falciparum FCH/4</name>
    <dbReference type="NCBI Taxonomy" id="1036724"/>
    <lineage>
        <taxon>Eukaryota</taxon>
        <taxon>Sar</taxon>
        <taxon>Alveolata</taxon>
        <taxon>Apicomplexa</taxon>
        <taxon>Aconoidasida</taxon>
        <taxon>Haemosporida</taxon>
        <taxon>Plasmodiidae</taxon>
        <taxon>Plasmodium</taxon>
        <taxon>Plasmodium (Laverania)</taxon>
    </lineage>
</organism>
<evidence type="ECO:0000256" key="8">
    <source>
        <dbReference type="ARBA" id="ARBA00023125"/>
    </source>
</evidence>
<dbReference type="PANTHER" id="PTHR11630:SF46">
    <property type="entry name" value="DNA REPLICATION LICENSING FACTOR MCM3-RELATED"/>
    <property type="match status" value="1"/>
</dbReference>
<dbReference type="InterPro" id="IPR012340">
    <property type="entry name" value="NA-bd_OB-fold"/>
</dbReference>
<accession>A0A024VV54</accession>
<gene>
    <name evidence="13" type="ORF">PFFCH_00806</name>
</gene>
<dbReference type="Proteomes" id="UP000030656">
    <property type="component" value="Unassembled WGS sequence"/>
</dbReference>
<dbReference type="InterPro" id="IPR033762">
    <property type="entry name" value="MCM_OB"/>
</dbReference>
<keyword evidence="8 10" id="KW-0238">DNA-binding</keyword>
<dbReference type="AlphaFoldDB" id="A0A024VV54"/>
<evidence type="ECO:0000256" key="6">
    <source>
        <dbReference type="ARBA" id="ARBA00022806"/>
    </source>
</evidence>
<dbReference type="InterPro" id="IPR031327">
    <property type="entry name" value="MCM"/>
</dbReference>
<dbReference type="SUPFAM" id="SSF52540">
    <property type="entry name" value="P-loop containing nucleoside triphosphate hydrolases"/>
    <property type="match status" value="1"/>
</dbReference>
<keyword evidence="5" id="KW-0378">Hydrolase</keyword>
<evidence type="ECO:0000313" key="14">
    <source>
        <dbReference type="Proteomes" id="UP000030656"/>
    </source>
</evidence>
<dbReference type="InterPro" id="IPR001208">
    <property type="entry name" value="MCM_dom"/>
</dbReference>
<evidence type="ECO:0000259" key="12">
    <source>
        <dbReference type="PROSITE" id="PS50051"/>
    </source>
</evidence>
<feature type="domain" description="MCM C-terminal AAA(+) ATPase" evidence="12">
    <location>
        <begin position="392"/>
        <end position="597"/>
    </location>
</feature>
<dbReference type="InterPro" id="IPR041562">
    <property type="entry name" value="MCM_lid"/>
</dbReference>
<dbReference type="GO" id="GO:0016787">
    <property type="term" value="F:hydrolase activity"/>
    <property type="evidence" value="ECO:0007669"/>
    <property type="project" value="UniProtKB-KW"/>
</dbReference>
<dbReference type="GO" id="GO:1902975">
    <property type="term" value="P:mitotic DNA replication initiation"/>
    <property type="evidence" value="ECO:0007669"/>
    <property type="project" value="TreeGrafter"/>
</dbReference>
<dbReference type="SUPFAM" id="SSF50249">
    <property type="entry name" value="Nucleic acid-binding proteins"/>
    <property type="match status" value="1"/>
</dbReference>
<keyword evidence="9" id="KW-0539">Nucleus</keyword>
<dbReference type="GO" id="GO:0042555">
    <property type="term" value="C:MCM complex"/>
    <property type="evidence" value="ECO:0007669"/>
    <property type="project" value="InterPro"/>
</dbReference>
<dbReference type="Pfam" id="PF00493">
    <property type="entry name" value="MCM"/>
    <property type="match status" value="1"/>
</dbReference>
<dbReference type="InterPro" id="IPR008046">
    <property type="entry name" value="Mcm3"/>
</dbReference>
<feature type="region of interest" description="Disordered" evidence="11">
    <location>
        <begin position="791"/>
        <end position="874"/>
    </location>
</feature>
<evidence type="ECO:0000256" key="5">
    <source>
        <dbReference type="ARBA" id="ARBA00022801"/>
    </source>
</evidence>
<dbReference type="GO" id="GO:0005634">
    <property type="term" value="C:nucleus"/>
    <property type="evidence" value="ECO:0007669"/>
    <property type="project" value="UniProtKB-SubCell"/>
</dbReference>
<dbReference type="GO" id="GO:0003697">
    <property type="term" value="F:single-stranded DNA binding"/>
    <property type="evidence" value="ECO:0007669"/>
    <property type="project" value="TreeGrafter"/>
</dbReference>
<dbReference type="Gene3D" id="3.40.50.300">
    <property type="entry name" value="P-loop containing nucleotide triphosphate hydrolases"/>
    <property type="match status" value="1"/>
</dbReference>
<evidence type="ECO:0000256" key="9">
    <source>
        <dbReference type="ARBA" id="ARBA00023242"/>
    </source>
</evidence>
<name>A0A024VV54_PLAFA</name>
<dbReference type="Gene3D" id="2.40.50.140">
    <property type="entry name" value="Nucleic acid-binding proteins"/>
    <property type="match status" value="1"/>
</dbReference>
<dbReference type="PRINTS" id="PR01659">
    <property type="entry name" value="MCMPROTEIN3"/>
</dbReference>
<evidence type="ECO:0000256" key="3">
    <source>
        <dbReference type="ARBA" id="ARBA00022705"/>
    </source>
</evidence>
<proteinExistence type="inferred from homology"/>
<dbReference type="OrthoDB" id="1882346at2759"/>
<evidence type="ECO:0000256" key="7">
    <source>
        <dbReference type="ARBA" id="ARBA00022840"/>
    </source>
</evidence>
<comment type="similarity">
    <text evidence="2 10">Belongs to the MCM family.</text>
</comment>